<accession>A0A937DK07</accession>
<dbReference type="Pfam" id="PF00672">
    <property type="entry name" value="HAMP"/>
    <property type="match status" value="1"/>
</dbReference>
<organism evidence="4 5">
    <name type="scientific">Marivirga atlantica</name>
    <dbReference type="NCBI Taxonomy" id="1548457"/>
    <lineage>
        <taxon>Bacteria</taxon>
        <taxon>Pseudomonadati</taxon>
        <taxon>Bacteroidota</taxon>
        <taxon>Cytophagia</taxon>
        <taxon>Cytophagales</taxon>
        <taxon>Marivirgaceae</taxon>
        <taxon>Marivirga</taxon>
    </lineage>
</organism>
<dbReference type="Gene3D" id="3.30.450.20">
    <property type="entry name" value="PAS domain"/>
    <property type="match status" value="1"/>
</dbReference>
<comment type="caution">
    <text evidence="4">The sequence shown here is derived from an EMBL/GenBank/DDBJ whole genome shotgun (WGS) entry which is preliminary data.</text>
</comment>
<dbReference type="CDD" id="cd06225">
    <property type="entry name" value="HAMP"/>
    <property type="match status" value="1"/>
</dbReference>
<dbReference type="SUPFAM" id="SSF55785">
    <property type="entry name" value="PYP-like sensor domain (PAS domain)"/>
    <property type="match status" value="1"/>
</dbReference>
<dbReference type="Gene3D" id="3.30.450.40">
    <property type="match status" value="1"/>
</dbReference>
<dbReference type="SMART" id="SM00304">
    <property type="entry name" value="HAMP"/>
    <property type="match status" value="1"/>
</dbReference>
<feature type="transmembrane region" description="Helical" evidence="2">
    <location>
        <begin position="35"/>
        <end position="57"/>
    </location>
</feature>
<name>A0A937DK07_9BACT</name>
<proteinExistence type="predicted"/>
<dbReference type="PROSITE" id="PS50885">
    <property type="entry name" value="HAMP"/>
    <property type="match status" value="1"/>
</dbReference>
<dbReference type="Pfam" id="PF13185">
    <property type="entry name" value="GAF_2"/>
    <property type="match status" value="1"/>
</dbReference>
<reference evidence="4" key="1">
    <citation type="submission" date="2021-01" db="EMBL/GenBank/DDBJ databases">
        <title>Marivirga sp. nov., isolated from intertidal surface sediments.</title>
        <authorList>
            <person name="Zhang M."/>
        </authorList>
    </citation>
    <scope>NUCLEOTIDE SEQUENCE</scope>
    <source>
        <strain evidence="4">SM1354</strain>
    </source>
</reference>
<dbReference type="InterPro" id="IPR029016">
    <property type="entry name" value="GAF-like_dom_sf"/>
</dbReference>
<dbReference type="EMBL" id="JAERQG010000002">
    <property type="protein sequence ID" value="MBL0765469.1"/>
    <property type="molecule type" value="Genomic_DNA"/>
</dbReference>
<evidence type="ECO:0000259" key="3">
    <source>
        <dbReference type="PROSITE" id="PS50885"/>
    </source>
</evidence>
<dbReference type="Gene3D" id="6.10.340.10">
    <property type="match status" value="1"/>
</dbReference>
<dbReference type="GO" id="GO:0016020">
    <property type="term" value="C:membrane"/>
    <property type="evidence" value="ECO:0007669"/>
    <property type="project" value="InterPro"/>
</dbReference>
<protein>
    <submittedName>
        <fullName evidence="4">GAF domain-containing protein</fullName>
    </submittedName>
</protein>
<keyword evidence="2" id="KW-0472">Membrane</keyword>
<dbReference type="SUPFAM" id="SSF55781">
    <property type="entry name" value="GAF domain-like"/>
    <property type="match status" value="1"/>
</dbReference>
<evidence type="ECO:0000256" key="1">
    <source>
        <dbReference type="SAM" id="Coils"/>
    </source>
</evidence>
<keyword evidence="5" id="KW-1185">Reference proteome</keyword>
<dbReference type="AlphaFoldDB" id="A0A937DK07"/>
<dbReference type="RefSeq" id="WP_201920156.1">
    <property type="nucleotide sequence ID" value="NZ_JAERQG010000002.1"/>
</dbReference>
<gene>
    <name evidence="4" type="ORF">JKP34_09420</name>
</gene>
<keyword evidence="2" id="KW-0812">Transmembrane</keyword>
<dbReference type="Proteomes" id="UP000642920">
    <property type="component" value="Unassembled WGS sequence"/>
</dbReference>
<keyword evidence="1" id="KW-0175">Coiled coil</keyword>
<dbReference type="InterPro" id="IPR003660">
    <property type="entry name" value="HAMP_dom"/>
</dbReference>
<dbReference type="InterPro" id="IPR035965">
    <property type="entry name" value="PAS-like_dom_sf"/>
</dbReference>
<feature type="domain" description="HAMP" evidence="3">
    <location>
        <begin position="229"/>
        <end position="280"/>
    </location>
</feature>
<dbReference type="GO" id="GO:0007165">
    <property type="term" value="P:signal transduction"/>
    <property type="evidence" value="ECO:0007669"/>
    <property type="project" value="InterPro"/>
</dbReference>
<feature type="transmembrane region" description="Helical" evidence="2">
    <location>
        <begin position="207"/>
        <end position="228"/>
    </location>
</feature>
<keyword evidence="2" id="KW-1133">Transmembrane helix</keyword>
<sequence>MSKKEQQATGTNKEFNRRKIHRYIRADFKTLQGRITIGFLLIGFFAIIMLLSSHFIWKNQLKKSRNLIALNKNSATRSAEIQQLVDLTTILTFRYISTQDDFFPKDIEKRWNKDINAKLDELDSLTQKLGNDEVILYVTKLTEHLPKIRATQQEALEQQSTEVLNSEETINDIIHLTFLSTSLKDKLNQLEAQVLAEIEATKDRIPYILGVEFIISLIVSTLIALFIIQTVLRRIKYLKVKIREMSEGNLPEELPHSQDELNSIIKALNELVRNLKGITHFAEEVGKGQFDTEITVFENQGHLGESLAEMRTKLQNVAEQDKRRVWFNEGVAKFGDILRKNNDNIEDLSAKLISELVNYTNSNQGSIFIVDNQDERNIKLVLKGAYAYQRQKYVEKELAPGQGLVGQAYLERDHIYLSEIPEEYISIRSGLGEAPPTHLLISPMKLNDEIFGIIELASFKPFEPYHIEFIEKVGESIASTIQGLQVSLETKSLLEESQMKAEQLQAQEEEMRQNAEELEATQEEMERQGREIGAFKNAISQSAMIFEMEQDGSITSANPVAESKTKFTSDDLINKQFSLLDSNFITDLPEKVLPALQANESFKKIDKISRKDGTTFEAYFDYMPIVDENQQMKKIMCMALELP</sequence>
<feature type="coiled-coil region" evidence="1">
    <location>
        <begin position="494"/>
        <end position="538"/>
    </location>
</feature>
<evidence type="ECO:0000313" key="5">
    <source>
        <dbReference type="Proteomes" id="UP000642920"/>
    </source>
</evidence>
<evidence type="ECO:0000256" key="2">
    <source>
        <dbReference type="SAM" id="Phobius"/>
    </source>
</evidence>
<evidence type="ECO:0000313" key="4">
    <source>
        <dbReference type="EMBL" id="MBL0765469.1"/>
    </source>
</evidence>
<dbReference type="InterPro" id="IPR003018">
    <property type="entry name" value="GAF"/>
</dbReference>